<evidence type="ECO:0008006" key="3">
    <source>
        <dbReference type="Google" id="ProtNLM"/>
    </source>
</evidence>
<dbReference type="Gene3D" id="2.60.120.260">
    <property type="entry name" value="Galactose-binding domain-like"/>
    <property type="match status" value="3"/>
</dbReference>
<dbReference type="InterPro" id="IPR008979">
    <property type="entry name" value="Galactose-bd-like_sf"/>
</dbReference>
<protein>
    <recommendedName>
        <fullName evidence="3">CBM-cenC domain-containing protein</fullName>
    </recommendedName>
</protein>
<proteinExistence type="predicted"/>
<dbReference type="Proteomes" id="UP000776164">
    <property type="component" value="Unassembled WGS sequence"/>
</dbReference>
<gene>
    <name evidence="1" type="ORF">JOE66_002928</name>
</gene>
<dbReference type="SUPFAM" id="SSF49785">
    <property type="entry name" value="Galactose-binding domain-like"/>
    <property type="match status" value="1"/>
</dbReference>
<dbReference type="EMBL" id="JAFBBU010000001">
    <property type="protein sequence ID" value="MBM7473294.1"/>
    <property type="molecule type" value="Genomic_DNA"/>
</dbReference>
<evidence type="ECO:0000313" key="1">
    <source>
        <dbReference type="EMBL" id="MBM7473294.1"/>
    </source>
</evidence>
<sequence>MRSRTGFVRLAGGLVIAALLASVLAVVSPLASTPAEALSGSSFDPGNIISDSVFFDSSTMTEGQVQTFLSSHGANCSGTAALPCLKDFSQSTVSRASSAYCSAYTGQSSETAAQIVVRVGVACGINPQVLLVMLQKEQGLVDAYSTTAYMYRSALGYGCPDTAACDSTYYGFFNQVYSAASQFQRYSKNSSSWSYQPGRNNNILYNPNTACGSSPVFIQNQATANLYIYTPYQPNAAALANLSGSGDGCSAYGNRNFWVYFNNWFGDPTGGGLRNGSFETNTSDWVPTNGFINRAGYNNPSIAKAGSWFFAANTPVAGRSIAQNVQRTVAIGDQVTATIWLRSASAAPFSGGVALWGLGGVTEGAVTPYTVTDTWQQITVSLPVRQTAHSVVRLEIYMDSTDGTVFLDNAALVFGQGAPVKNLLSSPGFEGYFGGWVPGNGFVNQAIYQDPGLAHSGSWFAATNTAVAGRSLAQQVATRTSVGDRYSFSIWVRAADPGSPVTGRLALWGLGGASPFSGGTDFVAGPNWSRVTVTTDISQTGVTTMKPEIYMSSTGRTLFVDDGLLSKNLLTAGSFENNSFQNWGPGKGTINQVVYLGTSAGVVPQNGQYFAATNTAVPGNSLAQTIPRVTYTGDRYTAEVWLRASDQGKTFSGTLALWGLGGVAEVGAVDFTVGTEWTRVTVDLPITQEGHTSLKFEVYEKSTDNTLFVDGAQVY</sequence>
<name>A0ABS2L895_9MICO</name>
<dbReference type="RefSeq" id="WP_205110624.1">
    <property type="nucleotide sequence ID" value="NZ_BAAAHT010000014.1"/>
</dbReference>
<comment type="caution">
    <text evidence="1">The sequence shown here is derived from an EMBL/GenBank/DDBJ whole genome shotgun (WGS) entry which is preliminary data.</text>
</comment>
<reference evidence="1 2" key="1">
    <citation type="submission" date="2021-01" db="EMBL/GenBank/DDBJ databases">
        <title>Sequencing the genomes of 1000 actinobacteria strains.</title>
        <authorList>
            <person name="Klenk H.-P."/>
        </authorList>
    </citation>
    <scope>NUCLEOTIDE SEQUENCE [LARGE SCALE GENOMIC DNA]</scope>
    <source>
        <strain evidence="1 2">DSM 13057</strain>
    </source>
</reference>
<evidence type="ECO:0000313" key="2">
    <source>
        <dbReference type="Proteomes" id="UP000776164"/>
    </source>
</evidence>
<keyword evidence="2" id="KW-1185">Reference proteome</keyword>
<organism evidence="1 2">
    <name type="scientific">Subtercola frigoramans</name>
    <dbReference type="NCBI Taxonomy" id="120298"/>
    <lineage>
        <taxon>Bacteria</taxon>
        <taxon>Bacillati</taxon>
        <taxon>Actinomycetota</taxon>
        <taxon>Actinomycetes</taxon>
        <taxon>Micrococcales</taxon>
        <taxon>Microbacteriaceae</taxon>
        <taxon>Subtercola</taxon>
    </lineage>
</organism>
<accession>A0ABS2L895</accession>